<dbReference type="InterPro" id="IPR036819">
    <property type="entry name" value="Subtilisin_inhibitor-like_sf"/>
</dbReference>
<name>A0ABX0YYX1_STRTL</name>
<keyword evidence="5" id="KW-0722">Serine protease inhibitor</keyword>
<dbReference type="PROSITE" id="PS00999">
    <property type="entry name" value="SSI"/>
    <property type="match status" value="1"/>
</dbReference>
<evidence type="ECO:0000256" key="2">
    <source>
        <dbReference type="ARBA" id="ARBA00010472"/>
    </source>
</evidence>
<dbReference type="SUPFAM" id="SSF55399">
    <property type="entry name" value="Subtilisin inhibitor"/>
    <property type="match status" value="1"/>
</dbReference>
<protein>
    <recommendedName>
        <fullName evidence="9">Subtilisin inhibitor domain-containing protein</fullName>
    </recommendedName>
</protein>
<evidence type="ECO:0000256" key="7">
    <source>
        <dbReference type="SAM" id="MobiDB-lite"/>
    </source>
</evidence>
<reference evidence="10 11" key="1">
    <citation type="submission" date="2020-03" db="EMBL/GenBank/DDBJ databases">
        <title>WGS of actinomycetes isolated from Thailand.</title>
        <authorList>
            <person name="Thawai C."/>
        </authorList>
    </citation>
    <scope>NUCLEOTIDE SEQUENCE [LARGE SCALE GENOMIC DNA]</scope>
    <source>
        <strain evidence="10 11">NBRC 13905</strain>
    </source>
</reference>
<feature type="domain" description="Subtilisin inhibitor" evidence="9">
    <location>
        <begin position="68"/>
        <end position="146"/>
    </location>
</feature>
<keyword evidence="6" id="KW-1015">Disulfide bond</keyword>
<dbReference type="InterPro" id="IPR006311">
    <property type="entry name" value="TAT_signal"/>
</dbReference>
<evidence type="ECO:0000256" key="8">
    <source>
        <dbReference type="SAM" id="SignalP"/>
    </source>
</evidence>
<sequence>MMQLNLSLSGHPGPRRLPGAGRRRVLRRVLLGVSACAAALTAVAALPAAAAPGAPPPVRDEDRAGDHLTVTVRHAGAAHDGTWQLYCHPEGGTHPDVRGACALLDRSVRWGRDLFAPVPQGSACTLQYGGPATAHLTGVWAGRRVDADYDRRNGCEIDRWNRLVPLLPDLRS</sequence>
<comment type="subcellular location">
    <subcellularLocation>
        <location evidence="1">Secreted</location>
    </subcellularLocation>
</comment>
<evidence type="ECO:0000256" key="3">
    <source>
        <dbReference type="ARBA" id="ARBA00022525"/>
    </source>
</evidence>
<comment type="caution">
    <text evidence="10">The sequence shown here is derived from an EMBL/GenBank/DDBJ whole genome shotgun (WGS) entry which is preliminary data.</text>
</comment>
<evidence type="ECO:0000259" key="9">
    <source>
        <dbReference type="Pfam" id="PF00720"/>
    </source>
</evidence>
<feature type="region of interest" description="Disordered" evidence="7">
    <location>
        <begin position="1"/>
        <end position="20"/>
    </location>
</feature>
<feature type="chain" id="PRO_5045971472" description="Subtilisin inhibitor domain-containing protein" evidence="8">
    <location>
        <begin position="45"/>
        <end position="172"/>
    </location>
</feature>
<proteinExistence type="inferred from homology"/>
<keyword evidence="4" id="KW-0646">Protease inhibitor</keyword>
<keyword evidence="8" id="KW-0732">Signal</keyword>
<organism evidence="10 11">
    <name type="scientific">Streptomyces thermoviolaceus subsp. thermoviolaceus</name>
    <dbReference type="NCBI Taxonomy" id="66860"/>
    <lineage>
        <taxon>Bacteria</taxon>
        <taxon>Bacillati</taxon>
        <taxon>Actinomycetota</taxon>
        <taxon>Actinomycetes</taxon>
        <taxon>Kitasatosporales</taxon>
        <taxon>Streptomycetaceae</taxon>
        <taxon>Streptomyces</taxon>
    </lineage>
</organism>
<evidence type="ECO:0000256" key="4">
    <source>
        <dbReference type="ARBA" id="ARBA00022690"/>
    </source>
</evidence>
<feature type="signal peptide" evidence="8">
    <location>
        <begin position="1"/>
        <end position="44"/>
    </location>
</feature>
<comment type="similarity">
    <text evidence="2">Belongs to the protease inhibitor I16 (SSI) family.</text>
</comment>
<dbReference type="Pfam" id="PF00720">
    <property type="entry name" value="SSI"/>
    <property type="match status" value="1"/>
</dbReference>
<accession>A0ABX0YYX1</accession>
<evidence type="ECO:0000313" key="10">
    <source>
        <dbReference type="EMBL" id="NJP17499.1"/>
    </source>
</evidence>
<dbReference type="InterPro" id="IPR020054">
    <property type="entry name" value="Prot_inh_SSI_I16_CS"/>
</dbReference>
<evidence type="ECO:0000256" key="1">
    <source>
        <dbReference type="ARBA" id="ARBA00004613"/>
    </source>
</evidence>
<evidence type="ECO:0000256" key="6">
    <source>
        <dbReference type="ARBA" id="ARBA00023157"/>
    </source>
</evidence>
<dbReference type="Gene3D" id="3.30.350.10">
    <property type="entry name" value="Subtilisin inhibitor-like"/>
    <property type="match status" value="1"/>
</dbReference>
<dbReference type="Proteomes" id="UP000635996">
    <property type="component" value="Unassembled WGS sequence"/>
</dbReference>
<gene>
    <name evidence="10" type="ORF">HCJ95_25330</name>
</gene>
<dbReference type="EMBL" id="JAATEL010000046">
    <property type="protein sequence ID" value="NJP17499.1"/>
    <property type="molecule type" value="Genomic_DNA"/>
</dbReference>
<keyword evidence="3" id="KW-0964">Secreted</keyword>
<dbReference type="RefSeq" id="WP_125500505.1">
    <property type="nucleotide sequence ID" value="NZ_BMVZ01000006.1"/>
</dbReference>
<dbReference type="PROSITE" id="PS51318">
    <property type="entry name" value="TAT"/>
    <property type="match status" value="1"/>
</dbReference>
<dbReference type="InterPro" id="IPR023549">
    <property type="entry name" value="Subtilisin_inhibitor"/>
</dbReference>
<keyword evidence="11" id="KW-1185">Reference proteome</keyword>
<evidence type="ECO:0000313" key="11">
    <source>
        <dbReference type="Proteomes" id="UP000635996"/>
    </source>
</evidence>
<evidence type="ECO:0000256" key="5">
    <source>
        <dbReference type="ARBA" id="ARBA00022900"/>
    </source>
</evidence>